<evidence type="ECO:0000256" key="3">
    <source>
        <dbReference type="ARBA" id="ARBA00022989"/>
    </source>
</evidence>
<proteinExistence type="inferred from homology"/>
<dbReference type="RefSeq" id="WP_213495604.1">
    <property type="nucleotide sequence ID" value="NZ_CP074694.1"/>
</dbReference>
<dbReference type="InterPro" id="IPR002781">
    <property type="entry name" value="TM_pro_TauE-like"/>
</dbReference>
<comment type="subcellular location">
    <subcellularLocation>
        <location evidence="5">Cell membrane</location>
        <topology evidence="5">Multi-pass membrane protein</topology>
    </subcellularLocation>
    <subcellularLocation>
        <location evidence="1">Membrane</location>
        <topology evidence="1">Multi-pass membrane protein</topology>
    </subcellularLocation>
</comment>
<evidence type="ECO:0000256" key="4">
    <source>
        <dbReference type="ARBA" id="ARBA00023136"/>
    </source>
</evidence>
<comment type="similarity">
    <text evidence="5">Belongs to the 4-toluene sulfonate uptake permease (TSUP) (TC 2.A.102) family.</text>
</comment>
<dbReference type="GO" id="GO:0005886">
    <property type="term" value="C:plasma membrane"/>
    <property type="evidence" value="ECO:0007669"/>
    <property type="project" value="UniProtKB-SubCell"/>
</dbReference>
<reference evidence="6" key="1">
    <citation type="submission" date="2021-05" db="EMBL/GenBank/DDBJ databases">
        <title>Complete genome sequence of the cellulolytic planctomycete Telmatocola sphagniphila SP2T and characterization of the first cellulase from planctomycetes.</title>
        <authorList>
            <person name="Rakitin A.L."/>
            <person name="Beletsky A.V."/>
            <person name="Naumoff D.G."/>
            <person name="Kulichevskaya I.S."/>
            <person name="Mardanov A.V."/>
            <person name="Ravin N.V."/>
            <person name="Dedysh S.N."/>
        </authorList>
    </citation>
    <scope>NUCLEOTIDE SEQUENCE</scope>
    <source>
        <strain evidence="6">SP2T</strain>
    </source>
</reference>
<dbReference type="PANTHER" id="PTHR43701:SF5">
    <property type="entry name" value="MEMBRANE TRANSPORTER PROTEIN-RELATED"/>
    <property type="match status" value="1"/>
</dbReference>
<evidence type="ECO:0000313" key="6">
    <source>
        <dbReference type="EMBL" id="QVL31576.1"/>
    </source>
</evidence>
<feature type="transmembrane region" description="Helical" evidence="5">
    <location>
        <begin position="168"/>
        <end position="186"/>
    </location>
</feature>
<evidence type="ECO:0000256" key="5">
    <source>
        <dbReference type="RuleBase" id="RU363041"/>
    </source>
</evidence>
<accession>A0A8E6B4G9</accession>
<keyword evidence="5" id="KW-1003">Cell membrane</keyword>
<dbReference type="KEGG" id="tsph:KIH39_22450"/>
<name>A0A8E6B4G9_9BACT</name>
<feature type="transmembrane region" description="Helical" evidence="5">
    <location>
        <begin position="93"/>
        <end position="110"/>
    </location>
</feature>
<dbReference type="Pfam" id="PF01925">
    <property type="entry name" value="TauE"/>
    <property type="match status" value="1"/>
</dbReference>
<dbReference type="InterPro" id="IPR051598">
    <property type="entry name" value="TSUP/Inactive_protease-like"/>
</dbReference>
<organism evidence="6 7">
    <name type="scientific">Telmatocola sphagniphila</name>
    <dbReference type="NCBI Taxonomy" id="1123043"/>
    <lineage>
        <taxon>Bacteria</taxon>
        <taxon>Pseudomonadati</taxon>
        <taxon>Planctomycetota</taxon>
        <taxon>Planctomycetia</taxon>
        <taxon>Gemmatales</taxon>
        <taxon>Gemmataceae</taxon>
    </lineage>
</organism>
<dbReference type="EMBL" id="CP074694">
    <property type="protein sequence ID" value="QVL31576.1"/>
    <property type="molecule type" value="Genomic_DNA"/>
</dbReference>
<feature type="transmembrane region" description="Helical" evidence="5">
    <location>
        <begin position="131"/>
        <end position="162"/>
    </location>
</feature>
<feature type="transmembrane region" description="Helical" evidence="5">
    <location>
        <begin position="67"/>
        <end position="87"/>
    </location>
</feature>
<keyword evidence="7" id="KW-1185">Reference proteome</keyword>
<keyword evidence="4 5" id="KW-0472">Membrane</keyword>
<dbReference type="Proteomes" id="UP000676194">
    <property type="component" value="Chromosome"/>
</dbReference>
<evidence type="ECO:0000313" key="7">
    <source>
        <dbReference type="Proteomes" id="UP000676194"/>
    </source>
</evidence>
<keyword evidence="3 5" id="KW-1133">Transmembrane helix</keyword>
<feature type="transmembrane region" description="Helical" evidence="5">
    <location>
        <begin position="228"/>
        <end position="244"/>
    </location>
</feature>
<gene>
    <name evidence="6" type="ORF">KIH39_22450</name>
</gene>
<dbReference type="AlphaFoldDB" id="A0A8E6B4G9"/>
<sequence length="245" mass="25652">MLVFLLFVVAFLYSSVGHAGSSGYIAVMNLLGVSTAIIKPSSLSLNILVATIGLVQFGRSRFIPWKLVLPLIALSIPAAFLGGKLSGQLPDQYFKPLLGGVLLFAAWRLVAKPLPAPPTGTDAKGPQIWKIFLVGALLGFFSGVTSTGGGIFLSPLVLFFGWADIKHTAGLSVTFILANSISGLIGQVQGGAELPENLWIWLLAVGMGGLLGSQMGSRKWGGPTLKKLLALVLVIAAAKLIAVLF</sequence>
<dbReference type="PANTHER" id="PTHR43701">
    <property type="entry name" value="MEMBRANE TRANSPORTER PROTEIN MJ0441-RELATED"/>
    <property type="match status" value="1"/>
</dbReference>
<keyword evidence="2 5" id="KW-0812">Transmembrane</keyword>
<evidence type="ECO:0000256" key="1">
    <source>
        <dbReference type="ARBA" id="ARBA00004141"/>
    </source>
</evidence>
<protein>
    <recommendedName>
        <fullName evidence="5">Probable membrane transporter protein</fullName>
    </recommendedName>
</protein>
<evidence type="ECO:0000256" key="2">
    <source>
        <dbReference type="ARBA" id="ARBA00022692"/>
    </source>
</evidence>
<feature type="transmembrane region" description="Helical" evidence="5">
    <location>
        <begin position="198"/>
        <end position="216"/>
    </location>
</feature>
<feature type="transmembrane region" description="Helical" evidence="5">
    <location>
        <begin position="29"/>
        <end position="55"/>
    </location>
</feature>